<dbReference type="Proteomes" id="UP000735874">
    <property type="component" value="Unassembled WGS sequence"/>
</dbReference>
<evidence type="ECO:0000313" key="6">
    <source>
        <dbReference type="Proteomes" id="UP000697107"/>
    </source>
</evidence>
<dbReference type="EMBL" id="RCMG01000907">
    <property type="protein sequence ID" value="KAG2842696.1"/>
    <property type="molecule type" value="Genomic_DNA"/>
</dbReference>
<dbReference type="EMBL" id="RCML01000920">
    <property type="protein sequence ID" value="KAG2967613.1"/>
    <property type="molecule type" value="Genomic_DNA"/>
</dbReference>
<feature type="compositionally biased region" description="Polar residues" evidence="1">
    <location>
        <begin position="1"/>
        <end position="13"/>
    </location>
</feature>
<feature type="compositionally biased region" description="Polar residues" evidence="1">
    <location>
        <begin position="25"/>
        <end position="43"/>
    </location>
</feature>
<evidence type="ECO:0000313" key="3">
    <source>
        <dbReference type="EMBL" id="KAG2894306.1"/>
    </source>
</evidence>
<dbReference type="Proteomes" id="UP000774804">
    <property type="component" value="Unassembled WGS sequence"/>
</dbReference>
<feature type="compositionally biased region" description="Low complexity" evidence="1">
    <location>
        <begin position="14"/>
        <end position="24"/>
    </location>
</feature>
<protein>
    <submittedName>
        <fullName evidence="5">Uncharacterized protein</fullName>
    </submittedName>
</protein>
<feature type="region of interest" description="Disordered" evidence="1">
    <location>
        <begin position="1"/>
        <end position="47"/>
    </location>
</feature>
<dbReference type="EMBL" id="RCMK01000941">
    <property type="protein sequence ID" value="KAG2906962.1"/>
    <property type="molecule type" value="Genomic_DNA"/>
</dbReference>
<comment type="caution">
    <text evidence="5">The sequence shown here is derived from an EMBL/GenBank/DDBJ whole genome shotgun (WGS) entry which is preliminary data.</text>
</comment>
<accession>A0A8T1F8D9</accession>
<proteinExistence type="predicted"/>
<sequence length="70" mass="7259">MNPQTHDGTQSDTSGGIAASISSGLTTETNNSSAERTTSNAVTENHDVMSAEANINIVTCTPMMAQEDDV</sequence>
<evidence type="ECO:0000313" key="2">
    <source>
        <dbReference type="EMBL" id="KAG2842696.1"/>
    </source>
</evidence>
<organism evidence="5 6">
    <name type="scientific">Phytophthora cactorum</name>
    <dbReference type="NCBI Taxonomy" id="29920"/>
    <lineage>
        <taxon>Eukaryota</taxon>
        <taxon>Sar</taxon>
        <taxon>Stramenopiles</taxon>
        <taxon>Oomycota</taxon>
        <taxon>Peronosporomycetes</taxon>
        <taxon>Peronosporales</taxon>
        <taxon>Peronosporaceae</taxon>
        <taxon>Phytophthora</taxon>
    </lineage>
</organism>
<dbReference type="Proteomes" id="UP000736787">
    <property type="component" value="Unassembled WGS sequence"/>
</dbReference>
<evidence type="ECO:0000313" key="5">
    <source>
        <dbReference type="EMBL" id="KAG2967613.1"/>
    </source>
</evidence>
<dbReference type="EMBL" id="RCMI01000920">
    <property type="protein sequence ID" value="KAG2894306.1"/>
    <property type="molecule type" value="Genomic_DNA"/>
</dbReference>
<gene>
    <name evidence="2" type="ORF">PC113_g18751</name>
    <name evidence="3" type="ORF">PC115_g18175</name>
    <name evidence="4" type="ORF">PC117_g20347</name>
    <name evidence="5" type="ORF">PC118_g18477</name>
</gene>
<name>A0A8T1F8D9_9STRA</name>
<reference evidence="5" key="1">
    <citation type="submission" date="2018-10" db="EMBL/GenBank/DDBJ databases">
        <title>Effector identification in a new, highly contiguous assembly of the strawberry crown rot pathogen Phytophthora cactorum.</title>
        <authorList>
            <person name="Armitage A.D."/>
            <person name="Nellist C.F."/>
            <person name="Bates H."/>
            <person name="Vickerstaff R.J."/>
            <person name="Harrison R.J."/>
        </authorList>
    </citation>
    <scope>NUCLEOTIDE SEQUENCE</scope>
    <source>
        <strain evidence="2">15-7</strain>
        <strain evidence="3">4032</strain>
        <strain evidence="4">4040</strain>
        <strain evidence="5">P415</strain>
    </source>
</reference>
<evidence type="ECO:0000256" key="1">
    <source>
        <dbReference type="SAM" id="MobiDB-lite"/>
    </source>
</evidence>
<dbReference type="VEuPathDB" id="FungiDB:PC110_g4499"/>
<dbReference type="AlphaFoldDB" id="A0A8T1F8D9"/>
<dbReference type="Proteomes" id="UP000697107">
    <property type="component" value="Unassembled WGS sequence"/>
</dbReference>
<evidence type="ECO:0000313" key="4">
    <source>
        <dbReference type="EMBL" id="KAG2906962.1"/>
    </source>
</evidence>